<dbReference type="PROSITE" id="PS01039">
    <property type="entry name" value="SBP_BACTERIAL_3"/>
    <property type="match status" value="1"/>
</dbReference>
<dbReference type="InterPro" id="IPR018313">
    <property type="entry name" value="SBP_3_CS"/>
</dbReference>
<dbReference type="Gene3D" id="3.40.190.10">
    <property type="entry name" value="Periplasmic binding protein-like II"/>
    <property type="match status" value="2"/>
</dbReference>
<keyword evidence="9" id="KW-1185">Reference proteome</keyword>
<dbReference type="SMART" id="SM00062">
    <property type="entry name" value="PBPb"/>
    <property type="match status" value="1"/>
</dbReference>
<dbReference type="GO" id="GO:0016020">
    <property type="term" value="C:membrane"/>
    <property type="evidence" value="ECO:0007669"/>
    <property type="project" value="InterPro"/>
</dbReference>
<comment type="subcellular location">
    <subcellularLocation>
        <location evidence="1">Cell envelope</location>
    </subcellularLocation>
</comment>
<accession>A0A1H6U5K6</accession>
<dbReference type="SUPFAM" id="SSF53850">
    <property type="entry name" value="Periplasmic binding protein-like II"/>
    <property type="match status" value="1"/>
</dbReference>
<dbReference type="PROSITE" id="PS51257">
    <property type="entry name" value="PROKAR_LIPOPROTEIN"/>
    <property type="match status" value="1"/>
</dbReference>
<dbReference type="PANTHER" id="PTHR35936:SF34">
    <property type="entry name" value="ABC TRANSPORTER EXTRACELLULAR-BINDING PROTEIN YCKB-RELATED"/>
    <property type="match status" value="1"/>
</dbReference>
<dbReference type="OrthoDB" id="9775197at2"/>
<dbReference type="STRING" id="1130080.SAMN04488113_1282"/>
<dbReference type="EMBL" id="FNYW01000028">
    <property type="protein sequence ID" value="SEI87593.1"/>
    <property type="molecule type" value="Genomic_DNA"/>
</dbReference>
<dbReference type="RefSeq" id="WP_091635455.1">
    <property type="nucleotide sequence ID" value="NZ_FNYW01000028.1"/>
</dbReference>
<comment type="similarity">
    <text evidence="2 4">Belongs to the bacterial solute-binding protein 3 family.</text>
</comment>
<dbReference type="Proteomes" id="UP000198564">
    <property type="component" value="Unassembled WGS sequence"/>
</dbReference>
<dbReference type="InterPro" id="IPR001638">
    <property type="entry name" value="Solute-binding_3/MltF_N"/>
</dbReference>
<sequence>MKNTKLLVMGLVVSGIVLTGCQSNEAADNESENENSYVIGLDDTFAPMGFRNDDGDLVGFDIDLANAIADDLDYTISFQPIDWALKETELNAGNIDMIWNGYTITEERSEKVDFSTPYLENSQMIVTLAGNDIDTKQDLEGKKVAAQQSSSAVSAIEKDPSNILEEFEKGEVIQFPSNNDVFNDLISGRSEAIVVDETLGRFYMAQNESSEYKVLEDDFGKEEYAIGFRQDDDELREAFSDSLDKIMEENTYDDIYQKWFNN</sequence>
<evidence type="ECO:0000256" key="4">
    <source>
        <dbReference type="RuleBase" id="RU003744"/>
    </source>
</evidence>
<organism evidence="8 9">
    <name type="scientific">Alkalibacterium gilvum</name>
    <dbReference type="NCBI Taxonomy" id="1130080"/>
    <lineage>
        <taxon>Bacteria</taxon>
        <taxon>Bacillati</taxon>
        <taxon>Bacillota</taxon>
        <taxon>Bacilli</taxon>
        <taxon>Lactobacillales</taxon>
        <taxon>Carnobacteriaceae</taxon>
        <taxon>Alkalibacterium</taxon>
    </lineage>
</organism>
<dbReference type="GO" id="GO:0030313">
    <property type="term" value="C:cell envelope"/>
    <property type="evidence" value="ECO:0007669"/>
    <property type="project" value="UniProtKB-SubCell"/>
</dbReference>
<feature type="domain" description="Ionotropic glutamate receptor C-terminal" evidence="7">
    <location>
        <begin position="36"/>
        <end position="262"/>
    </location>
</feature>
<feature type="chain" id="PRO_5011536541" evidence="5">
    <location>
        <begin position="27"/>
        <end position="262"/>
    </location>
</feature>
<dbReference type="AlphaFoldDB" id="A0A1H6U5K6"/>
<dbReference type="Pfam" id="PF00497">
    <property type="entry name" value="SBP_bac_3"/>
    <property type="match status" value="1"/>
</dbReference>
<evidence type="ECO:0000259" key="6">
    <source>
        <dbReference type="SMART" id="SM00062"/>
    </source>
</evidence>
<evidence type="ECO:0000256" key="2">
    <source>
        <dbReference type="ARBA" id="ARBA00010333"/>
    </source>
</evidence>
<evidence type="ECO:0000256" key="3">
    <source>
        <dbReference type="ARBA" id="ARBA00022729"/>
    </source>
</evidence>
<dbReference type="CDD" id="cd00996">
    <property type="entry name" value="PBP2_AatB_like"/>
    <property type="match status" value="1"/>
</dbReference>
<feature type="signal peptide" evidence="5">
    <location>
        <begin position="1"/>
        <end position="26"/>
    </location>
</feature>
<proteinExistence type="inferred from homology"/>
<evidence type="ECO:0000313" key="9">
    <source>
        <dbReference type="Proteomes" id="UP000198564"/>
    </source>
</evidence>
<dbReference type="SMART" id="SM00079">
    <property type="entry name" value="PBPe"/>
    <property type="match status" value="1"/>
</dbReference>
<reference evidence="9" key="1">
    <citation type="submission" date="2016-10" db="EMBL/GenBank/DDBJ databases">
        <authorList>
            <person name="Varghese N."/>
            <person name="Submissions S."/>
        </authorList>
    </citation>
    <scope>NUCLEOTIDE SEQUENCE [LARGE SCALE GENOMIC DNA]</scope>
    <source>
        <strain evidence="9">DSM 25751</strain>
    </source>
</reference>
<evidence type="ECO:0000256" key="1">
    <source>
        <dbReference type="ARBA" id="ARBA00004196"/>
    </source>
</evidence>
<protein>
    <submittedName>
        <fullName evidence="8">Polar amino acid transport system substrate-binding protein</fullName>
    </submittedName>
</protein>
<dbReference type="GO" id="GO:0015276">
    <property type="term" value="F:ligand-gated monoatomic ion channel activity"/>
    <property type="evidence" value="ECO:0007669"/>
    <property type="project" value="InterPro"/>
</dbReference>
<feature type="domain" description="Solute-binding protein family 3/N-terminal" evidence="6">
    <location>
        <begin position="36"/>
        <end position="262"/>
    </location>
</feature>
<dbReference type="PANTHER" id="PTHR35936">
    <property type="entry name" value="MEMBRANE-BOUND LYTIC MUREIN TRANSGLYCOSYLASE F"/>
    <property type="match status" value="1"/>
</dbReference>
<evidence type="ECO:0000259" key="7">
    <source>
        <dbReference type="SMART" id="SM00079"/>
    </source>
</evidence>
<evidence type="ECO:0000256" key="5">
    <source>
        <dbReference type="SAM" id="SignalP"/>
    </source>
</evidence>
<dbReference type="InterPro" id="IPR001320">
    <property type="entry name" value="Iontro_rcpt_C"/>
</dbReference>
<keyword evidence="3 5" id="KW-0732">Signal</keyword>
<evidence type="ECO:0000313" key="8">
    <source>
        <dbReference type="EMBL" id="SEI87593.1"/>
    </source>
</evidence>
<gene>
    <name evidence="8" type="ORF">SAMN04488113_1282</name>
</gene>
<name>A0A1H6U5K6_9LACT</name>